<dbReference type="Pfam" id="PF09799">
    <property type="entry name" value="Transmemb_17"/>
    <property type="match status" value="1"/>
</dbReference>
<dbReference type="Proteomes" id="UP000215902">
    <property type="component" value="Unassembled WGS sequence"/>
</dbReference>
<organism evidence="6 7">
    <name type="scientific">Macrostomum lignano</name>
    <dbReference type="NCBI Taxonomy" id="282301"/>
    <lineage>
        <taxon>Eukaryota</taxon>
        <taxon>Metazoa</taxon>
        <taxon>Spiralia</taxon>
        <taxon>Lophotrochozoa</taxon>
        <taxon>Platyhelminthes</taxon>
        <taxon>Rhabditophora</taxon>
        <taxon>Macrostomorpha</taxon>
        <taxon>Macrostomida</taxon>
        <taxon>Macrostomidae</taxon>
        <taxon>Macrostomum</taxon>
    </lineage>
</organism>
<feature type="transmembrane region" description="Helical" evidence="5">
    <location>
        <begin position="24"/>
        <end position="44"/>
    </location>
</feature>
<gene>
    <name evidence="6" type="ORF">BOX15_Mlig003722g2</name>
</gene>
<evidence type="ECO:0008006" key="8">
    <source>
        <dbReference type="Google" id="ProtNLM"/>
    </source>
</evidence>
<dbReference type="PANTHER" id="PTHR13531">
    <property type="entry name" value="GEO07735P1-RELATED-RELATED"/>
    <property type="match status" value="1"/>
</dbReference>
<dbReference type="AlphaFoldDB" id="A0A267EXA8"/>
<evidence type="ECO:0000313" key="6">
    <source>
        <dbReference type="EMBL" id="PAA66153.1"/>
    </source>
</evidence>
<dbReference type="GO" id="GO:0035869">
    <property type="term" value="C:ciliary transition zone"/>
    <property type="evidence" value="ECO:0007669"/>
    <property type="project" value="TreeGrafter"/>
</dbReference>
<evidence type="ECO:0000313" key="7">
    <source>
        <dbReference type="Proteomes" id="UP000215902"/>
    </source>
</evidence>
<protein>
    <recommendedName>
        <fullName evidence="8">Transmembrane protein 216</fullName>
    </recommendedName>
</protein>
<dbReference type="InterPro" id="IPR019184">
    <property type="entry name" value="Uncharacterised_TM-17"/>
</dbReference>
<keyword evidence="2 5" id="KW-0812">Transmembrane</keyword>
<evidence type="ECO:0000256" key="3">
    <source>
        <dbReference type="ARBA" id="ARBA00022989"/>
    </source>
</evidence>
<evidence type="ECO:0000256" key="2">
    <source>
        <dbReference type="ARBA" id="ARBA00022692"/>
    </source>
</evidence>
<keyword evidence="4 5" id="KW-0472">Membrane</keyword>
<evidence type="ECO:0000256" key="5">
    <source>
        <dbReference type="SAM" id="Phobius"/>
    </source>
</evidence>
<dbReference type="GO" id="GO:0016020">
    <property type="term" value="C:membrane"/>
    <property type="evidence" value="ECO:0007669"/>
    <property type="project" value="UniProtKB-SubCell"/>
</dbReference>
<keyword evidence="7" id="KW-1185">Reference proteome</keyword>
<comment type="subcellular location">
    <subcellularLocation>
        <location evidence="1">Membrane</location>
        <topology evidence="1">Multi-pass membrane protein</topology>
    </subcellularLocation>
</comment>
<dbReference type="EMBL" id="NIVC01001585">
    <property type="protein sequence ID" value="PAA66153.1"/>
    <property type="molecule type" value="Genomic_DNA"/>
</dbReference>
<comment type="caution">
    <text evidence="6">The sequence shown here is derived from an EMBL/GenBank/DDBJ whole genome shotgun (WGS) entry which is preliminary data.</text>
</comment>
<accession>A0A267EXA8</accession>
<feature type="transmembrane region" description="Helical" evidence="5">
    <location>
        <begin position="56"/>
        <end position="76"/>
    </location>
</feature>
<dbReference type="STRING" id="282301.A0A267EXA8"/>
<feature type="transmembrane region" description="Helical" evidence="5">
    <location>
        <begin position="116"/>
        <end position="142"/>
    </location>
</feature>
<dbReference type="GO" id="GO:1905515">
    <property type="term" value="P:non-motile cilium assembly"/>
    <property type="evidence" value="ECO:0007669"/>
    <property type="project" value="TreeGrafter"/>
</dbReference>
<evidence type="ECO:0000256" key="1">
    <source>
        <dbReference type="ARBA" id="ARBA00004141"/>
    </source>
</evidence>
<dbReference type="PANTHER" id="PTHR13531:SF0">
    <property type="entry name" value="GEO07735P1-RELATED"/>
    <property type="match status" value="1"/>
</dbReference>
<keyword evidence="3 5" id="KW-1133">Transmembrane helix</keyword>
<name>A0A267EXA8_9PLAT</name>
<evidence type="ECO:0000256" key="4">
    <source>
        <dbReference type="ARBA" id="ARBA00023136"/>
    </source>
</evidence>
<dbReference type="OrthoDB" id="262535at2759"/>
<feature type="transmembrane region" description="Helical" evidence="5">
    <location>
        <begin position="88"/>
        <end position="110"/>
    </location>
</feature>
<sequence length="145" mass="16466">MTLKVVTRGKSRLVKSVQLAQRAIFLNAYYLAFFMVIEVGLFVWKGENLPFVTGILPQEVCLLFILAFMEIFRLRIANLGNILEAKGAAISVIVYSLFSGVGFAFFAVWQTYVLRLEFILCIVYLVFLLLELVLFIVGVVVYQPQ</sequence>
<proteinExistence type="predicted"/>
<reference evidence="6 7" key="1">
    <citation type="submission" date="2017-06" db="EMBL/GenBank/DDBJ databases">
        <title>A platform for efficient transgenesis in Macrostomum lignano, a flatworm model organism for stem cell research.</title>
        <authorList>
            <person name="Berezikov E."/>
        </authorList>
    </citation>
    <scope>NUCLEOTIDE SEQUENCE [LARGE SCALE GENOMIC DNA]</scope>
    <source>
        <strain evidence="6">DV1</strain>
        <tissue evidence="6">Whole organism</tissue>
    </source>
</reference>